<reference evidence="3" key="1">
    <citation type="submission" date="2020-07" db="EMBL/GenBank/DDBJ databases">
        <title>A long reads based de novo assembly of the rainbow trout Arlee double haploid line genome.</title>
        <authorList>
            <person name="Gao G."/>
            <person name="Palti Y."/>
        </authorList>
    </citation>
    <scope>NUCLEOTIDE SEQUENCE [LARGE SCALE GENOMIC DNA]</scope>
</reference>
<dbReference type="Pfam" id="PF00059">
    <property type="entry name" value="Lectin_C"/>
    <property type="match status" value="1"/>
</dbReference>
<proteinExistence type="predicted"/>
<name>A0A8C7V2J4_ONCMY</name>
<accession>A0A8C7V2J4</accession>
<dbReference type="Gene3D" id="3.10.100.10">
    <property type="entry name" value="Mannose-Binding Protein A, subunit A"/>
    <property type="match status" value="1"/>
</dbReference>
<dbReference type="InterPro" id="IPR016186">
    <property type="entry name" value="C-type_lectin-like/link_sf"/>
</dbReference>
<dbReference type="InterPro" id="IPR016187">
    <property type="entry name" value="CTDL_fold"/>
</dbReference>
<evidence type="ECO:0000259" key="2">
    <source>
        <dbReference type="PROSITE" id="PS50041"/>
    </source>
</evidence>
<sequence>CSVFRRRRLYRLAALCLGLMCILQDTLNITLRVFKSSWYYISTEKRNWEESRRDCLRRGTDLGIINSREEQVFVNRFWEVRIGLTDRDEERIWNWVNGTPLSTGYWASRQPNSHLGRDEDCAEKWPRPSSVEKS</sequence>
<dbReference type="Proteomes" id="UP000694395">
    <property type="component" value="Chromosome 26"/>
</dbReference>
<feature type="domain" description="C-type lectin" evidence="2">
    <location>
        <begin position="34"/>
        <end position="123"/>
    </location>
</feature>
<protein>
    <recommendedName>
        <fullName evidence="2">C-type lectin domain-containing protein</fullName>
    </recommendedName>
</protein>
<evidence type="ECO:0000256" key="1">
    <source>
        <dbReference type="SAM" id="MobiDB-lite"/>
    </source>
</evidence>
<dbReference type="InterPro" id="IPR050111">
    <property type="entry name" value="C-type_lectin/snaclec_domain"/>
</dbReference>
<evidence type="ECO:0000313" key="4">
    <source>
        <dbReference type="Proteomes" id="UP000694395"/>
    </source>
</evidence>
<dbReference type="AlphaFoldDB" id="A0A8C7V2J4"/>
<organism evidence="3 4">
    <name type="scientific">Oncorhynchus mykiss</name>
    <name type="common">Rainbow trout</name>
    <name type="synonym">Salmo gairdneri</name>
    <dbReference type="NCBI Taxonomy" id="8022"/>
    <lineage>
        <taxon>Eukaryota</taxon>
        <taxon>Metazoa</taxon>
        <taxon>Chordata</taxon>
        <taxon>Craniata</taxon>
        <taxon>Vertebrata</taxon>
        <taxon>Euteleostomi</taxon>
        <taxon>Actinopterygii</taxon>
        <taxon>Neopterygii</taxon>
        <taxon>Teleostei</taxon>
        <taxon>Protacanthopterygii</taxon>
        <taxon>Salmoniformes</taxon>
        <taxon>Salmonidae</taxon>
        <taxon>Salmoninae</taxon>
        <taxon>Oncorhynchus</taxon>
    </lineage>
</organism>
<dbReference type="InterPro" id="IPR001304">
    <property type="entry name" value="C-type_lectin-like"/>
</dbReference>
<feature type="region of interest" description="Disordered" evidence="1">
    <location>
        <begin position="111"/>
        <end position="134"/>
    </location>
</feature>
<reference evidence="3" key="2">
    <citation type="submission" date="2025-08" db="UniProtKB">
        <authorList>
            <consortium name="Ensembl"/>
        </authorList>
    </citation>
    <scope>IDENTIFICATION</scope>
</reference>
<evidence type="ECO:0000313" key="3">
    <source>
        <dbReference type="Ensembl" id="ENSOMYP00000100989.2"/>
    </source>
</evidence>
<dbReference type="PANTHER" id="PTHR22803">
    <property type="entry name" value="MANNOSE, PHOSPHOLIPASE, LECTIN RECEPTOR RELATED"/>
    <property type="match status" value="1"/>
</dbReference>
<dbReference type="SMART" id="SM00034">
    <property type="entry name" value="CLECT"/>
    <property type="match status" value="1"/>
</dbReference>
<reference evidence="3" key="3">
    <citation type="submission" date="2025-09" db="UniProtKB">
        <authorList>
            <consortium name="Ensembl"/>
        </authorList>
    </citation>
    <scope>IDENTIFICATION</scope>
</reference>
<dbReference type="GeneTree" id="ENSGT01020000230338"/>
<dbReference type="SUPFAM" id="SSF56436">
    <property type="entry name" value="C-type lectin-like"/>
    <property type="match status" value="1"/>
</dbReference>
<dbReference type="Ensembl" id="ENSOMYT00000109553.2">
    <property type="protein sequence ID" value="ENSOMYP00000100989.2"/>
    <property type="gene ID" value="ENSOMYG00000045634.2"/>
</dbReference>
<feature type="compositionally biased region" description="Basic and acidic residues" evidence="1">
    <location>
        <begin position="115"/>
        <end position="134"/>
    </location>
</feature>
<keyword evidence="4" id="KW-1185">Reference proteome</keyword>
<dbReference type="PROSITE" id="PS50041">
    <property type="entry name" value="C_TYPE_LECTIN_2"/>
    <property type="match status" value="1"/>
</dbReference>